<protein>
    <submittedName>
        <fullName evidence="1">ABC transporter substrate-binding protein</fullName>
    </submittedName>
</protein>
<dbReference type="Proteomes" id="UP000594014">
    <property type="component" value="Chromosome"/>
</dbReference>
<dbReference type="EMBL" id="CP042469">
    <property type="protein sequence ID" value="QOX65936.1"/>
    <property type="molecule type" value="Genomic_DNA"/>
</dbReference>
<name>A0ACD1AHH8_9FIRM</name>
<reference evidence="1" key="1">
    <citation type="submission" date="2019-08" db="EMBL/GenBank/DDBJ databases">
        <title>Genome sequence of Clostridiales bacterium MT110.</title>
        <authorList>
            <person name="Cao J."/>
        </authorList>
    </citation>
    <scope>NUCLEOTIDE SEQUENCE</scope>
    <source>
        <strain evidence="1">MT110</strain>
    </source>
</reference>
<evidence type="ECO:0000313" key="1">
    <source>
        <dbReference type="EMBL" id="QOX65936.1"/>
    </source>
</evidence>
<sequence length="511" mass="58149">MLQGLPLGAPMRENLIVGHAALPQWNFIAEAKSPSDVTVLKVANWEEYIDEGGWDDEEAIELDSGTITSKDGLVADFEAWYYETYGKQVKVEYSTYGTNEDLYSQLTLGDTFDLVCPSEYMMMKLMKEDLLQPLSARFFDPSVEYNYYTRGVSPYIEDIFSGNEINGKPWGAYMAGYMWGVIGIVYNPEEVSDEEASTWSILTNPAFRKQVTIKDSAREAYFPVLAIMNQERLLSDEFKNSPDYHEKLAELMNDTSPGTMAKAEPILREIRQNVYSFETESGKADMVTGKVVANLQWSGDGAYTLDQAEADDYYLKFAVPEECTNLWFDGWVMLKSGIKGDTEKQQAAEAFINFLSRPDNVVRNMYYVGYTSVISGGEDSQIFDYVDYCYGAEEGDTIRYPLGYFFSGDDTDEDYVITAPADQAQRQLFAQYPPLEVFDRSAVMLYFPDDVNAELNQMWINVRCFNFDQVSGQTWLKVILVLGLIGLVIAALRFRHSIFKRPVKRGFYRSD</sequence>
<evidence type="ECO:0000313" key="2">
    <source>
        <dbReference type="Proteomes" id="UP000594014"/>
    </source>
</evidence>
<gene>
    <name evidence="1" type="ORF">FRZ06_13620</name>
</gene>
<keyword evidence="2" id="KW-1185">Reference proteome</keyword>
<accession>A0ACD1AHH8</accession>
<proteinExistence type="predicted"/>
<organism evidence="1 2">
    <name type="scientific">Anoxybacterium hadale</name>
    <dbReference type="NCBI Taxonomy" id="3408580"/>
    <lineage>
        <taxon>Bacteria</taxon>
        <taxon>Bacillati</taxon>
        <taxon>Bacillota</taxon>
        <taxon>Clostridia</taxon>
        <taxon>Peptostreptococcales</taxon>
        <taxon>Anaerovoracaceae</taxon>
        <taxon>Anoxybacterium</taxon>
    </lineage>
</organism>